<evidence type="ECO:0000313" key="3">
    <source>
        <dbReference type="EMBL" id="OLS03755.1"/>
    </source>
</evidence>
<dbReference type="GO" id="GO:0005524">
    <property type="term" value="F:ATP binding"/>
    <property type="evidence" value="ECO:0007669"/>
    <property type="project" value="UniProtKB-KW"/>
</dbReference>
<name>A0A1U7M8Z4_TISCR</name>
<dbReference type="PANTHER" id="PTHR43384:SF4">
    <property type="entry name" value="CELLULOSE BIOSYNTHESIS PROTEIN BCSQ-RELATED"/>
    <property type="match status" value="1"/>
</dbReference>
<dbReference type="PANTHER" id="PTHR43384">
    <property type="entry name" value="SEPTUM SITE-DETERMINING PROTEIN MIND HOMOLOG, CHLOROPLASTIC-RELATED"/>
    <property type="match status" value="1"/>
</dbReference>
<reference evidence="3 4" key="1">
    <citation type="submission" date="2016-02" db="EMBL/GenBank/DDBJ databases">
        <title>Genome sequence of Tissierella creatinophila DSM 6911.</title>
        <authorList>
            <person name="Poehlein A."/>
            <person name="Daniel R."/>
        </authorList>
    </citation>
    <scope>NUCLEOTIDE SEQUENCE [LARGE SCALE GENOMIC DNA]</scope>
    <source>
        <strain evidence="3 4">DSM 6911</strain>
    </source>
</reference>
<evidence type="ECO:0000313" key="4">
    <source>
        <dbReference type="Proteomes" id="UP000186112"/>
    </source>
</evidence>
<dbReference type="EMBL" id="LTDM01000003">
    <property type="protein sequence ID" value="OLS03755.1"/>
    <property type="molecule type" value="Genomic_DNA"/>
</dbReference>
<dbReference type="Pfam" id="PF10609">
    <property type="entry name" value="ParA"/>
    <property type="match status" value="1"/>
</dbReference>
<dbReference type="GO" id="GO:0009898">
    <property type="term" value="C:cytoplasmic side of plasma membrane"/>
    <property type="evidence" value="ECO:0007669"/>
    <property type="project" value="TreeGrafter"/>
</dbReference>
<dbReference type="OrthoDB" id="9816297at2"/>
<dbReference type="InterPro" id="IPR033756">
    <property type="entry name" value="YlxH/NBP35"/>
</dbReference>
<keyword evidence="2" id="KW-0067">ATP-binding</keyword>
<keyword evidence="1" id="KW-0547">Nucleotide-binding</keyword>
<protein>
    <submittedName>
        <fullName evidence="3">Flagellum site-determining protein YlxH</fullName>
    </submittedName>
</protein>
<organism evidence="3 4">
    <name type="scientific">Tissierella creatinophila DSM 6911</name>
    <dbReference type="NCBI Taxonomy" id="1123403"/>
    <lineage>
        <taxon>Bacteria</taxon>
        <taxon>Bacillati</taxon>
        <taxon>Bacillota</taxon>
        <taxon>Tissierellia</taxon>
        <taxon>Tissierellales</taxon>
        <taxon>Tissierellaceae</taxon>
        <taxon>Tissierella</taxon>
    </lineage>
</organism>
<comment type="caution">
    <text evidence="3">The sequence shown here is derived from an EMBL/GenBank/DDBJ whole genome shotgun (WGS) entry which is preliminary data.</text>
</comment>
<proteinExistence type="predicted"/>
<evidence type="ECO:0000256" key="1">
    <source>
        <dbReference type="ARBA" id="ARBA00022741"/>
    </source>
</evidence>
<dbReference type="RefSeq" id="WP_075724343.1">
    <property type="nucleotide sequence ID" value="NZ_LTDM01000003.1"/>
</dbReference>
<evidence type="ECO:0000256" key="2">
    <source>
        <dbReference type="ARBA" id="ARBA00022840"/>
    </source>
</evidence>
<dbReference type="CDD" id="cd02038">
    <property type="entry name" value="FlhG-like"/>
    <property type="match status" value="1"/>
</dbReference>
<dbReference type="InterPro" id="IPR050625">
    <property type="entry name" value="ParA/MinD_ATPase"/>
</dbReference>
<dbReference type="InterPro" id="IPR033875">
    <property type="entry name" value="FlhG"/>
</dbReference>
<dbReference type="GO" id="GO:0051782">
    <property type="term" value="P:negative regulation of cell division"/>
    <property type="evidence" value="ECO:0007669"/>
    <property type="project" value="TreeGrafter"/>
</dbReference>
<dbReference type="InterPro" id="IPR025501">
    <property type="entry name" value="MinD_FleN"/>
</dbReference>
<dbReference type="SUPFAM" id="SSF52540">
    <property type="entry name" value="P-loop containing nucleoside triphosphate hydrolases"/>
    <property type="match status" value="1"/>
</dbReference>
<dbReference type="GO" id="GO:0016887">
    <property type="term" value="F:ATP hydrolysis activity"/>
    <property type="evidence" value="ECO:0007669"/>
    <property type="project" value="TreeGrafter"/>
</dbReference>
<accession>A0A1U7M8Z4</accession>
<dbReference type="AlphaFoldDB" id="A0A1U7M8Z4"/>
<dbReference type="InterPro" id="IPR027417">
    <property type="entry name" value="P-loop_NTPase"/>
</dbReference>
<dbReference type="Gene3D" id="3.40.50.300">
    <property type="entry name" value="P-loop containing nucleotide triphosphate hydrolases"/>
    <property type="match status" value="1"/>
</dbReference>
<gene>
    <name evidence="3" type="primary">ylxH</name>
    <name evidence="3" type="ORF">TICRE_02680</name>
</gene>
<keyword evidence="4" id="KW-1185">Reference proteome</keyword>
<dbReference type="Proteomes" id="UP000186112">
    <property type="component" value="Unassembled WGS sequence"/>
</dbReference>
<dbReference type="GO" id="GO:0005829">
    <property type="term" value="C:cytosol"/>
    <property type="evidence" value="ECO:0007669"/>
    <property type="project" value="TreeGrafter"/>
</dbReference>
<sequence length="292" mass="32311">MNDQANRLRELTSGMVNKPFENKDQKYTKIYSIVSGKGGVGKTNFSINLAIKLQQKGQKVLILDADIGMINANILLGIGAQADLSEVINGSATFRDIIIQGPQGINLINGGTDLFLIESLHKTEQEEIIKTLEAMGEYDIILIDNGAGINKHTLTFSSFADDIILVTTPEPTALTDAYRILKANSLYNVKKSASVVINQIVDINQGEESFTKLRNTCEKFLNIKLESLGFIFNDIRVNKSIMEQVPLVINYPKALASENIEDIANKILGLDIIKENTTSFKRLSNRLIKFFG</sequence>
<dbReference type="PIRSF" id="PIRSF003092">
    <property type="entry name" value="MinD"/>
    <property type="match status" value="1"/>
</dbReference>